<keyword evidence="3" id="KW-1185">Reference proteome</keyword>
<protein>
    <submittedName>
        <fullName evidence="2">Uncharacterized protein</fullName>
    </submittedName>
</protein>
<dbReference type="Proteomes" id="UP000827284">
    <property type="component" value="Unassembled WGS sequence"/>
</dbReference>
<gene>
    <name evidence="2" type="ORF">EMPS_08248</name>
</gene>
<evidence type="ECO:0000256" key="1">
    <source>
        <dbReference type="SAM" id="MobiDB-lite"/>
    </source>
</evidence>
<sequence>MSDHNSSISNVDNSSSIASNDLNLVPALQTDRPRFRIGGFQGTLPTGNILPPAPSSPSVPNTTPAVGDVDVVEENKEKRSDEEEAELDAQEAEDAKIRAQRRKQLQELADSGELDFMNNVRPGKVYTLPVVKPKLL</sequence>
<dbReference type="EMBL" id="BQFW01000011">
    <property type="protein sequence ID" value="GJJ75890.1"/>
    <property type="molecule type" value="Genomic_DNA"/>
</dbReference>
<name>A0A9P3HG17_9FUNG</name>
<comment type="caution">
    <text evidence="2">The sequence shown here is derived from an EMBL/GenBank/DDBJ whole genome shotgun (WGS) entry which is preliminary data.</text>
</comment>
<feature type="compositionally biased region" description="Acidic residues" evidence="1">
    <location>
        <begin position="82"/>
        <end position="92"/>
    </location>
</feature>
<dbReference type="OrthoDB" id="2438625at2759"/>
<accession>A0A9P3HG17</accession>
<evidence type="ECO:0000313" key="2">
    <source>
        <dbReference type="EMBL" id="GJJ75890.1"/>
    </source>
</evidence>
<organism evidence="2 3">
    <name type="scientific">Entomortierella parvispora</name>
    <dbReference type="NCBI Taxonomy" id="205924"/>
    <lineage>
        <taxon>Eukaryota</taxon>
        <taxon>Fungi</taxon>
        <taxon>Fungi incertae sedis</taxon>
        <taxon>Mucoromycota</taxon>
        <taxon>Mortierellomycotina</taxon>
        <taxon>Mortierellomycetes</taxon>
        <taxon>Mortierellales</taxon>
        <taxon>Mortierellaceae</taxon>
        <taxon>Entomortierella</taxon>
    </lineage>
</organism>
<dbReference type="AlphaFoldDB" id="A0A9P3HG17"/>
<feature type="region of interest" description="Disordered" evidence="1">
    <location>
        <begin position="1"/>
        <end position="97"/>
    </location>
</feature>
<reference evidence="2" key="1">
    <citation type="submission" date="2021-11" db="EMBL/GenBank/DDBJ databases">
        <authorList>
            <person name="Herlambang A."/>
            <person name="Guo Y."/>
            <person name="Takashima Y."/>
            <person name="Nishizawa T."/>
        </authorList>
    </citation>
    <scope>NUCLEOTIDE SEQUENCE</scope>
    <source>
        <strain evidence="2">E1425</strain>
    </source>
</reference>
<evidence type="ECO:0000313" key="3">
    <source>
        <dbReference type="Proteomes" id="UP000827284"/>
    </source>
</evidence>
<reference evidence="2" key="2">
    <citation type="journal article" date="2022" name="Microbiol. Resour. Announc.">
        <title>Whole-Genome Sequence of Entomortierella parvispora E1425, a Mucoromycotan Fungus Associated with Burkholderiaceae-Related Endosymbiotic Bacteria.</title>
        <authorList>
            <person name="Herlambang A."/>
            <person name="Guo Y."/>
            <person name="Takashima Y."/>
            <person name="Narisawa K."/>
            <person name="Ohta H."/>
            <person name="Nishizawa T."/>
        </authorList>
    </citation>
    <scope>NUCLEOTIDE SEQUENCE</scope>
    <source>
        <strain evidence="2">E1425</strain>
    </source>
</reference>
<feature type="compositionally biased region" description="Low complexity" evidence="1">
    <location>
        <begin position="1"/>
        <end position="21"/>
    </location>
</feature>
<proteinExistence type="predicted"/>